<reference evidence="3" key="1">
    <citation type="submission" date="2013-09" db="EMBL/GenBank/DDBJ databases">
        <title>Corchorus olitorius genome sequencing.</title>
        <authorList>
            <person name="Alam M."/>
            <person name="Haque M.S."/>
            <person name="Islam M.S."/>
            <person name="Emdad E.M."/>
            <person name="Islam M.M."/>
            <person name="Ahmed B."/>
            <person name="Halim A."/>
            <person name="Hossen Q.M.M."/>
            <person name="Hossain M.Z."/>
            <person name="Ahmed R."/>
            <person name="Khan M.M."/>
            <person name="Islam R."/>
            <person name="Rashid M.M."/>
            <person name="Khan S.A."/>
            <person name="Rahman M.S."/>
            <person name="Alam M."/>
            <person name="Yahiya A.S."/>
            <person name="Khan M.S."/>
            <person name="Azam M.S."/>
            <person name="Haque T."/>
            <person name="Lashkar M.Z.H."/>
            <person name="Akhand A.I."/>
            <person name="Morshed G."/>
            <person name="Roy S."/>
            <person name="Uddin K.S."/>
            <person name="Rabeya T."/>
            <person name="Hossain A.S."/>
            <person name="Chowdhury A."/>
            <person name="Snigdha A.R."/>
            <person name="Mortoza M.S."/>
            <person name="Matin S.A."/>
            <person name="Hoque S.M.E."/>
            <person name="Islam M.K."/>
            <person name="Roy D.K."/>
            <person name="Haider R."/>
            <person name="Moosa M.M."/>
            <person name="Elias S.M."/>
            <person name="Hasan A.M."/>
            <person name="Jahan S."/>
            <person name="Shafiuddin M."/>
            <person name="Mahmood N."/>
            <person name="Shommy N.S."/>
        </authorList>
    </citation>
    <scope>NUCLEOTIDE SEQUENCE [LARGE SCALE GENOMIC DNA]</scope>
    <source>
        <strain evidence="3">cv. O-4</strain>
    </source>
</reference>
<keyword evidence="1" id="KW-0812">Transmembrane</keyword>
<dbReference type="PANTHER" id="PTHR31170">
    <property type="entry name" value="BNAC04G53230D PROTEIN"/>
    <property type="match status" value="1"/>
</dbReference>
<dbReference type="Pfam" id="PF03140">
    <property type="entry name" value="DUF247"/>
    <property type="match status" value="1"/>
</dbReference>
<keyword evidence="1" id="KW-1133">Transmembrane helix</keyword>
<sequence length="357" mass="41721">MAQGRSDESVAIDVESLVSSLKVEFGNARLNTRPSYCIFKTPSLFSRHRENVFLPNYFSIGPIHHGKGNLVATEEIKVKYLKDLLSRVVDQRHKGTMLSQQVKEMEKQKILTDCFYAIKSIEFEAQACYASECEVKLGDEFVKMLVLDGCFMIELFRRDAQEVRIELDDPIFSMSCMLQFLHHDLILLENQIPWFVLQTLFDKTKLPFETKSLIELALLFFETTETIFRNLIVYEQCLPNCEPIFTSYAMILSNLIDTTDDTQILCKKGIIDSWVSAEEATKFFDKLYYNTYVKEFYYFNLCDDLNNYCNQRWPRWRAAYVHNYLSKSWIVVVVAAQLYAVSMFGLTFLQTFFTVFK</sequence>
<feature type="transmembrane region" description="Helical" evidence="1">
    <location>
        <begin position="329"/>
        <end position="356"/>
    </location>
</feature>
<dbReference type="OrthoDB" id="1750030at2759"/>
<dbReference type="STRING" id="93759.A0A1R3JDW5"/>
<dbReference type="AlphaFoldDB" id="A0A1R3JDW5"/>
<evidence type="ECO:0000256" key="1">
    <source>
        <dbReference type="SAM" id="Phobius"/>
    </source>
</evidence>
<evidence type="ECO:0000313" key="3">
    <source>
        <dbReference type="Proteomes" id="UP000187203"/>
    </source>
</evidence>
<organism evidence="2 3">
    <name type="scientific">Corchorus olitorius</name>
    <dbReference type="NCBI Taxonomy" id="93759"/>
    <lineage>
        <taxon>Eukaryota</taxon>
        <taxon>Viridiplantae</taxon>
        <taxon>Streptophyta</taxon>
        <taxon>Embryophyta</taxon>
        <taxon>Tracheophyta</taxon>
        <taxon>Spermatophyta</taxon>
        <taxon>Magnoliopsida</taxon>
        <taxon>eudicotyledons</taxon>
        <taxon>Gunneridae</taxon>
        <taxon>Pentapetalae</taxon>
        <taxon>rosids</taxon>
        <taxon>malvids</taxon>
        <taxon>Malvales</taxon>
        <taxon>Malvaceae</taxon>
        <taxon>Grewioideae</taxon>
        <taxon>Apeibeae</taxon>
        <taxon>Corchorus</taxon>
    </lineage>
</organism>
<keyword evidence="3" id="KW-1185">Reference proteome</keyword>
<dbReference type="InterPro" id="IPR004158">
    <property type="entry name" value="DUF247_pln"/>
</dbReference>
<name>A0A1R3JDW5_9ROSI</name>
<dbReference type="EMBL" id="AWUE01016307">
    <property type="protein sequence ID" value="OMO92993.1"/>
    <property type="molecule type" value="Genomic_DNA"/>
</dbReference>
<dbReference type="Proteomes" id="UP000187203">
    <property type="component" value="Unassembled WGS sequence"/>
</dbReference>
<gene>
    <name evidence="2" type="ORF">COLO4_17161</name>
</gene>
<accession>A0A1R3JDW5</accession>
<keyword evidence="1" id="KW-0472">Membrane</keyword>
<evidence type="ECO:0000313" key="2">
    <source>
        <dbReference type="EMBL" id="OMO92993.1"/>
    </source>
</evidence>
<comment type="caution">
    <text evidence="2">The sequence shown here is derived from an EMBL/GenBank/DDBJ whole genome shotgun (WGS) entry which is preliminary data.</text>
</comment>
<protein>
    <submittedName>
        <fullName evidence="2">Uncharacterized protein</fullName>
    </submittedName>
</protein>
<proteinExistence type="predicted"/>
<dbReference type="PANTHER" id="PTHR31170:SF17">
    <property type="match status" value="1"/>
</dbReference>